<dbReference type="AlphaFoldDB" id="A0AAW7YLP6"/>
<gene>
    <name evidence="1" type="ORF">Q4528_02890</name>
</gene>
<name>A0AAW7YLP6_9STAP</name>
<sequence>MYLFETMKLEKGQISRLIYHEDRIQRSSKMLNIPFDQSKWDDLIQTIQHQYNQGIYRLKVMLEENGELEYVVAPLSSKSQFTATIVPEHNGSSHLTKINKTSNRNHVTYRLDTDLALIYDKNGKILEFDIGNIMIKENGNYYTPQYNEDFLLGCMRQYLIDHGKLKEKNYYIDDFINKVKGNEIEVFLLNSLREVADVTIYL</sequence>
<accession>A0AAW7YLP6</accession>
<dbReference type="EMBL" id="JAUOQO010000002">
    <property type="protein sequence ID" value="MDO6573096.1"/>
    <property type="molecule type" value="Genomic_DNA"/>
</dbReference>
<dbReference type="InterPro" id="IPR043132">
    <property type="entry name" value="BCAT-like_C"/>
</dbReference>
<protein>
    <submittedName>
        <fullName evidence="1">Aminotransferase class IV</fullName>
    </submittedName>
</protein>
<dbReference type="Gene3D" id="3.20.10.10">
    <property type="entry name" value="D-amino Acid Aminotransferase, subunit A, domain 2"/>
    <property type="match status" value="1"/>
</dbReference>
<dbReference type="InterPro" id="IPR001544">
    <property type="entry name" value="Aminotrans_IV"/>
</dbReference>
<proteinExistence type="predicted"/>
<dbReference type="RefSeq" id="WP_046466446.1">
    <property type="nucleotide sequence ID" value="NZ_JAUOQO010000002.1"/>
</dbReference>
<evidence type="ECO:0000313" key="1">
    <source>
        <dbReference type="EMBL" id="MDO6573096.1"/>
    </source>
</evidence>
<organism evidence="1 2">
    <name type="scientific">Staphylococcus pasteuri_A</name>
    <dbReference type="NCBI Taxonomy" id="3062664"/>
    <lineage>
        <taxon>Bacteria</taxon>
        <taxon>Bacillati</taxon>
        <taxon>Bacillota</taxon>
        <taxon>Bacilli</taxon>
        <taxon>Bacillales</taxon>
        <taxon>Staphylococcaceae</taxon>
        <taxon>Staphylococcus</taxon>
    </lineage>
</organism>
<dbReference type="Pfam" id="PF01063">
    <property type="entry name" value="Aminotran_4"/>
    <property type="match status" value="2"/>
</dbReference>
<keyword evidence="1" id="KW-0808">Transferase</keyword>
<dbReference type="Gene3D" id="3.30.470.10">
    <property type="match status" value="1"/>
</dbReference>
<dbReference type="GO" id="GO:0008483">
    <property type="term" value="F:transaminase activity"/>
    <property type="evidence" value="ECO:0007669"/>
    <property type="project" value="UniProtKB-KW"/>
</dbReference>
<dbReference type="InterPro" id="IPR043131">
    <property type="entry name" value="BCAT-like_N"/>
</dbReference>
<comment type="caution">
    <text evidence="1">The sequence shown here is derived from an EMBL/GenBank/DDBJ whole genome shotgun (WGS) entry which is preliminary data.</text>
</comment>
<dbReference type="Proteomes" id="UP001170310">
    <property type="component" value="Unassembled WGS sequence"/>
</dbReference>
<keyword evidence="1" id="KW-0032">Aminotransferase</keyword>
<dbReference type="InterPro" id="IPR036038">
    <property type="entry name" value="Aminotransferase-like"/>
</dbReference>
<dbReference type="SUPFAM" id="SSF56752">
    <property type="entry name" value="D-aminoacid aminotransferase-like PLP-dependent enzymes"/>
    <property type="match status" value="1"/>
</dbReference>
<dbReference type="GeneID" id="72471092"/>
<keyword evidence="2" id="KW-1185">Reference proteome</keyword>
<reference evidence="1" key="1">
    <citation type="submission" date="2023-07" db="EMBL/GenBank/DDBJ databases">
        <title>Genome content predicts the carbon catabolic preferences of heterotrophic bacteria.</title>
        <authorList>
            <person name="Gralka M."/>
        </authorList>
    </citation>
    <scope>NUCLEOTIDE SEQUENCE</scope>
    <source>
        <strain evidence="1">E2R20</strain>
    </source>
</reference>
<evidence type="ECO:0000313" key="2">
    <source>
        <dbReference type="Proteomes" id="UP001170310"/>
    </source>
</evidence>